<dbReference type="GO" id="GO:0000166">
    <property type="term" value="F:nucleotide binding"/>
    <property type="evidence" value="ECO:0007669"/>
    <property type="project" value="UniProtKB-KW"/>
</dbReference>
<dbReference type="PANTHER" id="PTHR34139">
    <property type="entry name" value="UPF0331 PROTEIN MJ0127"/>
    <property type="match status" value="1"/>
</dbReference>
<dbReference type="Pfam" id="PF01934">
    <property type="entry name" value="HepT-like"/>
    <property type="match status" value="1"/>
</dbReference>
<name>A0ABD4T2W8_9CYAN</name>
<organism evidence="6 7">
    <name type="scientific">Lyngbya confervoides BDU141951</name>
    <dbReference type="NCBI Taxonomy" id="1574623"/>
    <lineage>
        <taxon>Bacteria</taxon>
        <taxon>Bacillati</taxon>
        <taxon>Cyanobacteriota</taxon>
        <taxon>Cyanophyceae</taxon>
        <taxon>Oscillatoriophycideae</taxon>
        <taxon>Oscillatoriales</taxon>
        <taxon>Microcoleaceae</taxon>
        <taxon>Lyngbya</taxon>
    </lineage>
</organism>
<evidence type="ECO:0000256" key="3">
    <source>
        <dbReference type="ARBA" id="ARBA00022722"/>
    </source>
</evidence>
<dbReference type="AlphaFoldDB" id="A0ABD4T2W8"/>
<dbReference type="InterPro" id="IPR008201">
    <property type="entry name" value="HepT-like"/>
</dbReference>
<keyword evidence="5" id="KW-0378">Hydrolase</keyword>
<geneLocation type="plasmid" evidence="6">
    <name>unnamed15</name>
</geneLocation>
<accession>A0ABD4T2W8</accession>
<keyword evidence="3" id="KW-0540">Nuclease</keyword>
<keyword evidence="2" id="KW-1277">Toxin-antitoxin system</keyword>
<evidence type="ECO:0000256" key="4">
    <source>
        <dbReference type="ARBA" id="ARBA00022741"/>
    </source>
</evidence>
<dbReference type="Proteomes" id="UP000031561">
    <property type="component" value="Unassembled WGS sequence"/>
</dbReference>
<dbReference type="GO" id="GO:0004518">
    <property type="term" value="F:nuclease activity"/>
    <property type="evidence" value="ECO:0007669"/>
    <property type="project" value="UniProtKB-KW"/>
</dbReference>
<dbReference type="EMBL" id="JTHE03000046">
    <property type="protein sequence ID" value="MCM1982879.1"/>
    <property type="molecule type" value="Genomic_DNA"/>
</dbReference>
<sequence>MRDDRERLLDIEEAIAKIERYSVQGRSEFMENELIQTWILFQFQVIGEAARSVSEATRAKYSEVPWQDIIDFRNLLVHEYFRVNLNVVWLIVERELPPLKAQVSEILGKK</sequence>
<evidence type="ECO:0000313" key="7">
    <source>
        <dbReference type="Proteomes" id="UP000031561"/>
    </source>
</evidence>
<gene>
    <name evidence="6" type="ORF">QQ91_0008595</name>
</gene>
<protein>
    <submittedName>
        <fullName evidence="6">DUF86 domain-containing protein</fullName>
    </submittedName>
</protein>
<evidence type="ECO:0000256" key="1">
    <source>
        <dbReference type="ARBA" id="ARBA00022553"/>
    </source>
</evidence>
<dbReference type="InterPro" id="IPR051813">
    <property type="entry name" value="HepT_RNase_toxin"/>
</dbReference>
<reference evidence="6 7" key="1">
    <citation type="journal article" date="2015" name="Genome Announc.">
        <title>Draft Genome Sequence of Filamentous Marine Cyanobacterium Lyngbya confervoides Strain BDU141951.</title>
        <authorList>
            <person name="Chandrababunaidu M.M."/>
            <person name="Sen D."/>
            <person name="Tripathy S."/>
        </authorList>
    </citation>
    <scope>NUCLEOTIDE SEQUENCE [LARGE SCALE GENOMIC DNA]</scope>
    <source>
        <strain evidence="6 7">BDU141951</strain>
    </source>
</reference>
<evidence type="ECO:0000256" key="5">
    <source>
        <dbReference type="ARBA" id="ARBA00022801"/>
    </source>
</evidence>
<keyword evidence="4" id="KW-0547">Nucleotide-binding</keyword>
<comment type="caution">
    <text evidence="6">The sequence shown here is derived from an EMBL/GenBank/DDBJ whole genome shotgun (WGS) entry which is preliminary data.</text>
</comment>
<keyword evidence="1" id="KW-0597">Phosphoprotein</keyword>
<dbReference type="PANTHER" id="PTHR34139:SF1">
    <property type="entry name" value="RNASE MJ1380-RELATED"/>
    <property type="match status" value="1"/>
</dbReference>
<keyword evidence="6" id="KW-0614">Plasmid</keyword>
<proteinExistence type="predicted"/>
<keyword evidence="7" id="KW-1185">Reference proteome</keyword>
<dbReference type="RefSeq" id="WP_166283997.1">
    <property type="nucleotide sequence ID" value="NZ_JTHE03000046.1"/>
</dbReference>
<evidence type="ECO:0000256" key="2">
    <source>
        <dbReference type="ARBA" id="ARBA00022649"/>
    </source>
</evidence>
<evidence type="ECO:0000313" key="6">
    <source>
        <dbReference type="EMBL" id="MCM1982879.1"/>
    </source>
</evidence>
<dbReference type="GO" id="GO:0016787">
    <property type="term" value="F:hydrolase activity"/>
    <property type="evidence" value="ECO:0007669"/>
    <property type="project" value="UniProtKB-KW"/>
</dbReference>